<evidence type="ECO:0000313" key="4">
    <source>
        <dbReference type="Proteomes" id="UP001367508"/>
    </source>
</evidence>
<feature type="region of interest" description="Disordered" evidence="1">
    <location>
        <begin position="306"/>
        <end position="328"/>
    </location>
</feature>
<reference evidence="3 4" key="1">
    <citation type="submission" date="2024-01" db="EMBL/GenBank/DDBJ databases">
        <title>The genomes of 5 underutilized Papilionoideae crops provide insights into root nodulation and disease resistanc.</title>
        <authorList>
            <person name="Jiang F."/>
        </authorList>
    </citation>
    <scope>NUCLEOTIDE SEQUENCE [LARGE SCALE GENOMIC DNA]</scope>
    <source>
        <strain evidence="3">LVBAO_FW01</strain>
        <tissue evidence="3">Leaves</tissue>
    </source>
</reference>
<protein>
    <submittedName>
        <fullName evidence="3">Uncharacterized protein</fullName>
    </submittedName>
</protein>
<keyword evidence="2" id="KW-0472">Membrane</keyword>
<dbReference type="EMBL" id="JAYMYQ010000028">
    <property type="protein sequence ID" value="KAK7298499.1"/>
    <property type="molecule type" value="Genomic_DNA"/>
</dbReference>
<keyword evidence="4" id="KW-1185">Reference proteome</keyword>
<evidence type="ECO:0000313" key="3">
    <source>
        <dbReference type="EMBL" id="KAK7298499.1"/>
    </source>
</evidence>
<feature type="compositionally biased region" description="Polar residues" evidence="1">
    <location>
        <begin position="306"/>
        <end position="315"/>
    </location>
</feature>
<organism evidence="3 4">
    <name type="scientific">Canavalia gladiata</name>
    <name type="common">Sword bean</name>
    <name type="synonym">Dolichos gladiatus</name>
    <dbReference type="NCBI Taxonomy" id="3824"/>
    <lineage>
        <taxon>Eukaryota</taxon>
        <taxon>Viridiplantae</taxon>
        <taxon>Streptophyta</taxon>
        <taxon>Embryophyta</taxon>
        <taxon>Tracheophyta</taxon>
        <taxon>Spermatophyta</taxon>
        <taxon>Magnoliopsida</taxon>
        <taxon>eudicotyledons</taxon>
        <taxon>Gunneridae</taxon>
        <taxon>Pentapetalae</taxon>
        <taxon>rosids</taxon>
        <taxon>fabids</taxon>
        <taxon>Fabales</taxon>
        <taxon>Fabaceae</taxon>
        <taxon>Papilionoideae</taxon>
        <taxon>50 kb inversion clade</taxon>
        <taxon>NPAAA clade</taxon>
        <taxon>indigoferoid/millettioid clade</taxon>
        <taxon>Phaseoleae</taxon>
        <taxon>Canavalia</taxon>
    </lineage>
</organism>
<proteinExistence type="predicted"/>
<dbReference type="Proteomes" id="UP001367508">
    <property type="component" value="Unassembled WGS sequence"/>
</dbReference>
<comment type="caution">
    <text evidence="3">The sequence shown here is derived from an EMBL/GenBank/DDBJ whole genome shotgun (WGS) entry which is preliminary data.</text>
</comment>
<gene>
    <name evidence="3" type="ORF">VNO77_46960</name>
</gene>
<accession>A0AAN9JHT0</accession>
<feature type="transmembrane region" description="Helical" evidence="2">
    <location>
        <begin position="208"/>
        <end position="227"/>
    </location>
</feature>
<name>A0AAN9JHT0_CANGL</name>
<evidence type="ECO:0000256" key="2">
    <source>
        <dbReference type="SAM" id="Phobius"/>
    </source>
</evidence>
<dbReference type="AlphaFoldDB" id="A0AAN9JHT0"/>
<keyword evidence="2" id="KW-1133">Transmembrane helix</keyword>
<feature type="transmembrane region" description="Helical" evidence="2">
    <location>
        <begin position="247"/>
        <end position="270"/>
    </location>
</feature>
<evidence type="ECO:0000256" key="1">
    <source>
        <dbReference type="SAM" id="MobiDB-lite"/>
    </source>
</evidence>
<sequence length="460" mass="51453">MSYPLRELKPMSLCASRYLPRETVYSRREHVCFLSEILTMTSPLGLFHSMILVQQPFLCPLVLGNGLSDGCAQPNVIYVDPSQTSLQLRGRFSKQEASGKTAWPVGLIDKQHLPLCFRIPNGPKKGKRNLTFIPNRSLSHVITTTGSTKPVVYSCVRHFLITRLIAVIICNSATSDSLCLILPTRALRASLLSHRCTSRRVSRKIGKCGNNPVGLWCGVFTYLIGILNDRPLRCRRFGGLLHEWPIVSLLLVSLVHSTIASVFLGVYGYSCFRYKTSHERDSLESKFAFAKLTQNPSCLQVSKTPLQKFRSSPNQEGGLRSGSRSRNQNDSKLYYSLKRHRTMPKSVVSTLWKLARRCLPLGLIGPNAQISLTNTSSPNKQGCQHAYSKAPFERENGPNLLRREVPYLLDRVHCLACTYLSQDWLGVQCQKNTGFQIIPAPRSLSSTSESLIEKARTKGA</sequence>
<keyword evidence="2" id="KW-0812">Transmembrane</keyword>